<protein>
    <submittedName>
        <fullName evidence="2">Uncharacterized protein</fullName>
    </submittedName>
</protein>
<organism evidence="2 3">
    <name type="scientific">Hominiventricola aquisgranensis</name>
    <dbReference type="NCBI Taxonomy" id="3133164"/>
    <lineage>
        <taxon>Bacteria</taxon>
        <taxon>Bacillati</taxon>
        <taxon>Bacillota</taxon>
        <taxon>Clostridia</taxon>
        <taxon>Lachnospirales</taxon>
        <taxon>Lachnospiraceae</taxon>
        <taxon>Hominiventricola</taxon>
    </lineage>
</organism>
<name>A0ABV1HY84_9FIRM</name>
<proteinExistence type="predicted"/>
<evidence type="ECO:0000313" key="2">
    <source>
        <dbReference type="EMBL" id="MEQ2577894.1"/>
    </source>
</evidence>
<keyword evidence="1" id="KW-0472">Membrane</keyword>
<dbReference type="EMBL" id="JBBMFC010000004">
    <property type="protein sequence ID" value="MEQ2577894.1"/>
    <property type="molecule type" value="Genomic_DNA"/>
</dbReference>
<reference evidence="2 3" key="1">
    <citation type="submission" date="2024-03" db="EMBL/GenBank/DDBJ databases">
        <title>Human intestinal bacterial collection.</title>
        <authorList>
            <person name="Pauvert C."/>
            <person name="Hitch T.C.A."/>
            <person name="Clavel T."/>
        </authorList>
    </citation>
    <scope>NUCLEOTIDE SEQUENCE [LARGE SCALE GENOMIC DNA]</scope>
    <source>
        <strain evidence="2 3">CLA-AA-H78B</strain>
    </source>
</reference>
<comment type="caution">
    <text evidence="2">The sequence shown here is derived from an EMBL/GenBank/DDBJ whole genome shotgun (WGS) entry which is preliminary data.</text>
</comment>
<sequence length="225" mass="26742">MNNRERKEHAKSMKEFDRDYRKTKEGVWKQTRQYQTGSRKKVVIGLAGFFLIVFCIFMAELQAGALEKSLRRWEAGNNYDTVISQIQEYLDQGEYGKLFEYGEYYHLTDSEKGRFAEYYHVFWCAWRYDRTAGDMDSYLRSQDYEDQSIRDSYLQSLADSLSSFYQESWPDQYPEEMSSIYETMRTRMGELLEERIGLSEETVEELDGMTSARIAKLLRERGQAE</sequence>
<keyword evidence="1" id="KW-1133">Transmembrane helix</keyword>
<accession>A0ABV1HY84</accession>
<gene>
    <name evidence="2" type="ORF">WMO62_03430</name>
</gene>
<evidence type="ECO:0000256" key="1">
    <source>
        <dbReference type="SAM" id="Phobius"/>
    </source>
</evidence>
<evidence type="ECO:0000313" key="3">
    <source>
        <dbReference type="Proteomes" id="UP001470288"/>
    </source>
</evidence>
<keyword evidence="3" id="KW-1185">Reference proteome</keyword>
<dbReference type="RefSeq" id="WP_349143808.1">
    <property type="nucleotide sequence ID" value="NZ_JBBMFC010000004.1"/>
</dbReference>
<keyword evidence="1" id="KW-0812">Transmembrane</keyword>
<dbReference type="Proteomes" id="UP001470288">
    <property type="component" value="Unassembled WGS sequence"/>
</dbReference>
<feature type="transmembrane region" description="Helical" evidence="1">
    <location>
        <begin position="42"/>
        <end position="59"/>
    </location>
</feature>